<feature type="domain" description="DUF4394" evidence="1">
    <location>
        <begin position="35"/>
        <end position="253"/>
    </location>
</feature>
<protein>
    <submittedName>
        <fullName evidence="2">DUF4394 domain-containing protein</fullName>
    </submittedName>
</protein>
<accession>A0A9X3MZA4</accession>
<name>A0A9X3MZA4_9ACTN</name>
<evidence type="ECO:0000313" key="2">
    <source>
        <dbReference type="EMBL" id="MDA0165550.1"/>
    </source>
</evidence>
<dbReference type="AlphaFoldDB" id="A0A9X3MZA4"/>
<dbReference type="Pfam" id="PF14339">
    <property type="entry name" value="DUF4394"/>
    <property type="match status" value="1"/>
</dbReference>
<dbReference type="EMBL" id="JAPDOD010000048">
    <property type="protein sequence ID" value="MDA0165550.1"/>
    <property type="molecule type" value="Genomic_DNA"/>
</dbReference>
<reference evidence="2" key="1">
    <citation type="submission" date="2022-10" db="EMBL/GenBank/DDBJ databases">
        <title>The WGS of Solirubrobacter ginsenosidimutans DSM 21036.</title>
        <authorList>
            <person name="Jiang Z."/>
        </authorList>
    </citation>
    <scope>NUCLEOTIDE SEQUENCE</scope>
    <source>
        <strain evidence="2">DSM 21036</strain>
    </source>
</reference>
<evidence type="ECO:0000313" key="3">
    <source>
        <dbReference type="Proteomes" id="UP001149140"/>
    </source>
</evidence>
<organism evidence="2 3">
    <name type="scientific">Solirubrobacter ginsenosidimutans</name>
    <dbReference type="NCBI Taxonomy" id="490573"/>
    <lineage>
        <taxon>Bacteria</taxon>
        <taxon>Bacillati</taxon>
        <taxon>Actinomycetota</taxon>
        <taxon>Thermoleophilia</taxon>
        <taxon>Solirubrobacterales</taxon>
        <taxon>Solirubrobacteraceae</taxon>
        <taxon>Solirubrobacter</taxon>
    </lineage>
</organism>
<evidence type="ECO:0000259" key="1">
    <source>
        <dbReference type="Pfam" id="PF14339"/>
    </source>
</evidence>
<dbReference type="Proteomes" id="UP001149140">
    <property type="component" value="Unassembled WGS sequence"/>
</dbReference>
<gene>
    <name evidence="2" type="ORF">OM076_35100</name>
</gene>
<dbReference type="InterPro" id="IPR025507">
    <property type="entry name" value="DUF4394"/>
</dbReference>
<comment type="caution">
    <text evidence="2">The sequence shown here is derived from an EMBL/GenBank/DDBJ whole genome shotgun (WGS) entry which is preliminary data.</text>
</comment>
<sequence>MSTLALAGTASASHGPRFDDAQTSRVLFATTDQNTLIRFNAAQPERLRDVRAITGLPAGVTLAGIDFRPATGDLYGVGTDSVVYRVNPRTGIAVAEGPAFTAGLTGAFFGVDFNPTVDKLRVVSDAAQNLRLNVDEGTLLSSDLALNPGMPRVVDAGYTNSTFSAVRPAATTLYVIDSASDTISVQNPPNNGTLTMPKRLGFDVSDQSGFDIAGANNVGYLATRSTRGSSLYTVDPATGRSRLSGRIGGGQRLVVTGLAAWQD</sequence>
<keyword evidence="3" id="KW-1185">Reference proteome</keyword>
<dbReference type="SUPFAM" id="SSF63825">
    <property type="entry name" value="YWTD domain"/>
    <property type="match status" value="1"/>
</dbReference>
<proteinExistence type="predicted"/>